<accession>A0A315ZC54</accession>
<dbReference type="Proteomes" id="UP000245535">
    <property type="component" value="Unassembled WGS sequence"/>
</dbReference>
<dbReference type="AlphaFoldDB" id="A0A315ZC54"/>
<dbReference type="EMBL" id="QGDO01000002">
    <property type="protein sequence ID" value="PWJ42699.1"/>
    <property type="molecule type" value="Genomic_DNA"/>
</dbReference>
<reference evidence="1 2" key="1">
    <citation type="submission" date="2018-03" db="EMBL/GenBank/DDBJ databases">
        <title>Genomic Encyclopedia of Archaeal and Bacterial Type Strains, Phase II (KMG-II): from individual species to whole genera.</title>
        <authorList>
            <person name="Goeker M."/>
        </authorList>
    </citation>
    <scope>NUCLEOTIDE SEQUENCE [LARGE SCALE GENOMIC DNA]</scope>
    <source>
        <strain evidence="1 2">DSM 28229</strain>
    </source>
</reference>
<keyword evidence="2" id="KW-1185">Reference proteome</keyword>
<comment type="caution">
    <text evidence="1">The sequence shown here is derived from an EMBL/GenBank/DDBJ whole genome shotgun (WGS) entry which is preliminary data.</text>
</comment>
<protein>
    <submittedName>
        <fullName evidence="1">Uncharacterized protein</fullName>
    </submittedName>
</protein>
<dbReference type="RefSeq" id="WP_109616829.1">
    <property type="nucleotide sequence ID" value="NZ_QGDO01000002.1"/>
</dbReference>
<organism evidence="1 2">
    <name type="scientific">Sediminitomix flava</name>
    <dbReference type="NCBI Taxonomy" id="379075"/>
    <lineage>
        <taxon>Bacteria</taxon>
        <taxon>Pseudomonadati</taxon>
        <taxon>Bacteroidota</taxon>
        <taxon>Cytophagia</taxon>
        <taxon>Cytophagales</taxon>
        <taxon>Flammeovirgaceae</taxon>
        <taxon>Sediminitomix</taxon>
    </lineage>
</organism>
<gene>
    <name evidence="1" type="ORF">BC781_102244</name>
</gene>
<name>A0A315ZC54_SEDFL</name>
<evidence type="ECO:0000313" key="2">
    <source>
        <dbReference type="Proteomes" id="UP000245535"/>
    </source>
</evidence>
<sequence>MNNIYISFDVFDLEKYHIEQILNSFDKIHSEGEWKDIKGCDYKSSIDLNFIKFNVISEANTFYLEKYKLEGSTLNFFDELAEKVNEIEITKGLGIGFIEKGITRITFYNLQEDLTSAHFREYDDFFTKLYQSLPNKAGYVCYVDVGNHKRFFREHDLRKYKCYSDPFMNQTFFWHCITPPSIYEKYNTKEQLLGCPFYSIKELEEGHLDIQQFDEPLEITSEKSLNYLHEVRKYLSENNLYGHLFE</sequence>
<dbReference type="OrthoDB" id="985641at2"/>
<proteinExistence type="predicted"/>
<evidence type="ECO:0000313" key="1">
    <source>
        <dbReference type="EMBL" id="PWJ42699.1"/>
    </source>
</evidence>